<dbReference type="PANTHER" id="PTHR30146">
    <property type="entry name" value="LACI-RELATED TRANSCRIPTIONAL REPRESSOR"/>
    <property type="match status" value="1"/>
</dbReference>
<dbReference type="InterPro" id="IPR000843">
    <property type="entry name" value="HTH_LacI"/>
</dbReference>
<dbReference type="GO" id="GO:0000976">
    <property type="term" value="F:transcription cis-regulatory region binding"/>
    <property type="evidence" value="ECO:0007669"/>
    <property type="project" value="TreeGrafter"/>
</dbReference>
<dbReference type="InterPro" id="IPR010982">
    <property type="entry name" value="Lambda_DNA-bd_dom_sf"/>
</dbReference>
<keyword evidence="3" id="KW-0804">Transcription</keyword>
<sequence>MKVKELAEILHLSPSTVSLVLNGRPGISDETRKKVKDAVVELGCEDMFNIKEKKQGTLLFVVYRKNVIGDDKAHYFSQVFSEIIEGVEHQAKNRDFQLMITYTDEQRLEEELIRISEVNADGILLLATEMKEGQINNFLKLGIPTVMIDNYMLNHPCDCVTINNEMGVYDAISYLKELGHKKIGYLHIVQNAKNFEERYYAFLSAMKRVNLTLEEKLILQFNTSAGNNLRDKLLKELGELKEMPTAFFADNDIMAIFALQALKKLGYKVPEDVSLIGFDNMPMSEMMETPLTTIYSPKKKLGVAAVNLLIDKMEESSAGSFKMEISTSLIVRKSVRNVREEDE</sequence>
<dbReference type="InterPro" id="IPR046335">
    <property type="entry name" value="LacI/GalR-like_sensor"/>
</dbReference>
<evidence type="ECO:0000256" key="1">
    <source>
        <dbReference type="ARBA" id="ARBA00023015"/>
    </source>
</evidence>
<accession>A0A7M2RH26</accession>
<dbReference type="InterPro" id="IPR028082">
    <property type="entry name" value="Peripla_BP_I"/>
</dbReference>
<dbReference type="AlphaFoldDB" id="A0A7M2RH26"/>
<dbReference type="CDD" id="cd01392">
    <property type="entry name" value="HTH_LacI"/>
    <property type="match status" value="1"/>
</dbReference>
<gene>
    <name evidence="5" type="ORF">INP51_11575</name>
</gene>
<evidence type="ECO:0000313" key="5">
    <source>
        <dbReference type="EMBL" id="QOV18640.1"/>
    </source>
</evidence>
<keyword evidence="6" id="KW-1185">Reference proteome</keyword>
<dbReference type="EMBL" id="CP063304">
    <property type="protein sequence ID" value="QOV18640.1"/>
    <property type="molecule type" value="Genomic_DNA"/>
</dbReference>
<evidence type="ECO:0000256" key="2">
    <source>
        <dbReference type="ARBA" id="ARBA00023125"/>
    </source>
</evidence>
<proteinExistence type="predicted"/>
<organism evidence="5 6">
    <name type="scientific">Blautia liquoris</name>
    <dbReference type="NCBI Taxonomy" id="2779518"/>
    <lineage>
        <taxon>Bacteria</taxon>
        <taxon>Bacillati</taxon>
        <taxon>Bacillota</taxon>
        <taxon>Clostridia</taxon>
        <taxon>Lachnospirales</taxon>
        <taxon>Lachnospiraceae</taxon>
        <taxon>Blautia</taxon>
    </lineage>
</organism>
<dbReference type="PROSITE" id="PS50932">
    <property type="entry name" value="HTH_LACI_2"/>
    <property type="match status" value="1"/>
</dbReference>
<dbReference type="Pfam" id="PF00356">
    <property type="entry name" value="LacI"/>
    <property type="match status" value="1"/>
</dbReference>
<dbReference type="SMART" id="SM00354">
    <property type="entry name" value="HTH_LACI"/>
    <property type="match status" value="1"/>
</dbReference>
<evidence type="ECO:0000259" key="4">
    <source>
        <dbReference type="PROSITE" id="PS50932"/>
    </source>
</evidence>
<dbReference type="Gene3D" id="3.40.50.2300">
    <property type="match status" value="2"/>
</dbReference>
<dbReference type="SUPFAM" id="SSF47413">
    <property type="entry name" value="lambda repressor-like DNA-binding domains"/>
    <property type="match status" value="1"/>
</dbReference>
<dbReference type="SUPFAM" id="SSF53822">
    <property type="entry name" value="Periplasmic binding protein-like I"/>
    <property type="match status" value="1"/>
</dbReference>
<dbReference type="GO" id="GO:0003700">
    <property type="term" value="F:DNA-binding transcription factor activity"/>
    <property type="evidence" value="ECO:0007669"/>
    <property type="project" value="TreeGrafter"/>
</dbReference>
<evidence type="ECO:0000256" key="3">
    <source>
        <dbReference type="ARBA" id="ARBA00023163"/>
    </source>
</evidence>
<name>A0A7M2RH26_9FIRM</name>
<protein>
    <submittedName>
        <fullName evidence="5">LacI family DNA-binding transcriptional regulator</fullName>
    </submittedName>
</protein>
<dbReference type="Pfam" id="PF13377">
    <property type="entry name" value="Peripla_BP_3"/>
    <property type="match status" value="1"/>
</dbReference>
<feature type="domain" description="HTH lacI-type" evidence="4">
    <location>
        <begin position="1"/>
        <end position="43"/>
    </location>
</feature>
<dbReference type="RefSeq" id="WP_193735002.1">
    <property type="nucleotide sequence ID" value="NZ_CP063304.1"/>
</dbReference>
<dbReference type="KEGG" id="bliq:INP51_11575"/>
<dbReference type="PANTHER" id="PTHR30146:SF109">
    <property type="entry name" value="HTH-TYPE TRANSCRIPTIONAL REGULATOR GALS"/>
    <property type="match status" value="1"/>
</dbReference>
<dbReference type="Proteomes" id="UP000593601">
    <property type="component" value="Chromosome"/>
</dbReference>
<dbReference type="Gene3D" id="1.10.260.40">
    <property type="entry name" value="lambda repressor-like DNA-binding domains"/>
    <property type="match status" value="1"/>
</dbReference>
<keyword evidence="2 5" id="KW-0238">DNA-binding</keyword>
<keyword evidence="1" id="KW-0805">Transcription regulation</keyword>
<reference evidence="5 6" key="1">
    <citation type="submission" date="2020-10" db="EMBL/GenBank/DDBJ databases">
        <title>Blautia liquoris sp.nov., isolated from the mud in a fermentation cellar used for the production of Chinese strong-flavoured liquor.</title>
        <authorList>
            <person name="Lu L."/>
        </authorList>
    </citation>
    <scope>NUCLEOTIDE SEQUENCE [LARGE SCALE GENOMIC DNA]</scope>
    <source>
        <strain evidence="5 6">LZLJ-3</strain>
    </source>
</reference>
<evidence type="ECO:0000313" key="6">
    <source>
        <dbReference type="Proteomes" id="UP000593601"/>
    </source>
</evidence>